<dbReference type="Pfam" id="PF13300">
    <property type="entry name" value="DUF4078"/>
    <property type="match status" value="1"/>
</dbReference>
<feature type="region of interest" description="Disordered" evidence="2">
    <location>
        <begin position="342"/>
        <end position="362"/>
    </location>
</feature>
<sequence length="434" mass="48738">MPLQDPNLYGQPAPKKQKKELNLSGSLTFSSQLSSLLAASSASSTSSPASTTATTGRARPSKAGKDIFSGVKKKTKPGAKTVNEDRDGKLTLKEPVGTEDEKRELERARRNMEHKARLYAAMQRGDYIGKEIGLVDFDRKWAEEQEKKTGHTGEVSSSSEDEGSEEEKEELIEYTDDFGRTRLVTPAQKAKLERSRSSAAELTQMSARPAEPEQLIVGDTIQTEAFAATVTADRLETINELAAKRDRSATPPPPTHYDANWEIRTKGVGFFQFSKDEKKREEEMRALEEERKKTEEKRREREEILEKRKREIEERRKEIKERRARKMADNFLEGLGEELLGGDAAAAGSGGGGRKREREEDVEEKKWATRHIVRCDVSVIARLMGEQESIIVIYKVKVSSFFTSNVFPHPDPDLSVSPGKMRVSEATSSLFLNR</sequence>
<feature type="compositionally biased region" description="Basic and acidic residues" evidence="2">
    <location>
        <begin position="99"/>
        <end position="108"/>
    </location>
</feature>
<dbReference type="RefSeq" id="XP_062692856.1">
    <property type="nucleotide sequence ID" value="XM_062838207.1"/>
</dbReference>
<evidence type="ECO:0000256" key="1">
    <source>
        <dbReference type="ARBA" id="ARBA00023054"/>
    </source>
</evidence>
<evidence type="ECO:0000313" key="4">
    <source>
        <dbReference type="Proteomes" id="UP001285908"/>
    </source>
</evidence>
<protein>
    <submittedName>
        <fullName evidence="3">Uncharacterized protein</fullName>
    </submittedName>
</protein>
<dbReference type="PANTHER" id="PTHR15885">
    <property type="entry name" value="COILED-COIL DOMAIN-CONTAINING PROTEIN 174"/>
    <property type="match status" value="1"/>
</dbReference>
<comment type="caution">
    <text evidence="3">The sequence shown here is derived from an EMBL/GenBank/DDBJ whole genome shotgun (WGS) entry which is preliminary data.</text>
</comment>
<keyword evidence="1" id="KW-0175">Coiled coil</keyword>
<dbReference type="GeneID" id="87875829"/>
<feature type="region of interest" description="Disordered" evidence="2">
    <location>
        <begin position="144"/>
        <end position="216"/>
    </location>
</feature>
<feature type="region of interest" description="Disordered" evidence="2">
    <location>
        <begin position="277"/>
        <end position="302"/>
    </location>
</feature>
<dbReference type="EMBL" id="JAULSX010000004">
    <property type="protein sequence ID" value="KAK3492398.1"/>
    <property type="molecule type" value="Genomic_DNA"/>
</dbReference>
<dbReference type="AlphaFoldDB" id="A0AAJ0I7R5"/>
<evidence type="ECO:0000256" key="2">
    <source>
        <dbReference type="SAM" id="MobiDB-lite"/>
    </source>
</evidence>
<dbReference type="InterPro" id="IPR025066">
    <property type="entry name" value="CCDC174-like"/>
</dbReference>
<dbReference type="Proteomes" id="UP001285908">
    <property type="component" value="Unassembled WGS sequence"/>
</dbReference>
<feature type="compositionally biased region" description="Acidic residues" evidence="2">
    <location>
        <begin position="159"/>
        <end position="176"/>
    </location>
</feature>
<feature type="compositionally biased region" description="Polar residues" evidence="2">
    <location>
        <begin position="197"/>
        <end position="206"/>
    </location>
</feature>
<dbReference type="GO" id="GO:0005634">
    <property type="term" value="C:nucleus"/>
    <property type="evidence" value="ECO:0007669"/>
    <property type="project" value="TreeGrafter"/>
</dbReference>
<evidence type="ECO:0000313" key="3">
    <source>
        <dbReference type="EMBL" id="KAK3492398.1"/>
    </source>
</evidence>
<feature type="compositionally biased region" description="Low complexity" evidence="2">
    <location>
        <begin position="34"/>
        <end position="55"/>
    </location>
</feature>
<organism evidence="3 4">
    <name type="scientific">Neurospora hispaniola</name>
    <dbReference type="NCBI Taxonomy" id="588809"/>
    <lineage>
        <taxon>Eukaryota</taxon>
        <taxon>Fungi</taxon>
        <taxon>Dikarya</taxon>
        <taxon>Ascomycota</taxon>
        <taxon>Pezizomycotina</taxon>
        <taxon>Sordariomycetes</taxon>
        <taxon>Sordariomycetidae</taxon>
        <taxon>Sordariales</taxon>
        <taxon>Sordariaceae</taxon>
        <taxon>Neurospora</taxon>
    </lineage>
</organism>
<accession>A0AAJ0I7R5</accession>
<proteinExistence type="predicted"/>
<dbReference type="PANTHER" id="PTHR15885:SF1">
    <property type="entry name" value="COILED-COIL DOMAIN-CONTAINING PROTEIN 174"/>
    <property type="match status" value="1"/>
</dbReference>
<reference evidence="3 4" key="1">
    <citation type="journal article" date="2023" name="Mol. Phylogenet. Evol.">
        <title>Genome-scale phylogeny and comparative genomics of the fungal order Sordariales.</title>
        <authorList>
            <person name="Hensen N."/>
            <person name="Bonometti L."/>
            <person name="Westerberg I."/>
            <person name="Brannstrom I.O."/>
            <person name="Guillou S."/>
            <person name="Cros-Aarteil S."/>
            <person name="Calhoun S."/>
            <person name="Haridas S."/>
            <person name="Kuo A."/>
            <person name="Mondo S."/>
            <person name="Pangilinan J."/>
            <person name="Riley R."/>
            <person name="LaButti K."/>
            <person name="Andreopoulos B."/>
            <person name="Lipzen A."/>
            <person name="Chen C."/>
            <person name="Yan M."/>
            <person name="Daum C."/>
            <person name="Ng V."/>
            <person name="Clum A."/>
            <person name="Steindorff A."/>
            <person name="Ohm R.A."/>
            <person name="Martin F."/>
            <person name="Silar P."/>
            <person name="Natvig D.O."/>
            <person name="Lalanne C."/>
            <person name="Gautier V."/>
            <person name="Ament-Velasquez S.L."/>
            <person name="Kruys A."/>
            <person name="Hutchinson M.I."/>
            <person name="Powell A.J."/>
            <person name="Barry K."/>
            <person name="Miller A.N."/>
            <person name="Grigoriev I.V."/>
            <person name="Debuchy R."/>
            <person name="Gladieux P."/>
            <person name="Hiltunen Thoren M."/>
            <person name="Johannesson H."/>
        </authorList>
    </citation>
    <scope>NUCLEOTIDE SEQUENCE [LARGE SCALE GENOMIC DNA]</scope>
    <source>
        <strain evidence="3 4">FGSC 10403</strain>
    </source>
</reference>
<name>A0AAJ0I7R5_9PEZI</name>
<feature type="compositionally biased region" description="Basic and acidic residues" evidence="2">
    <location>
        <begin position="82"/>
        <end position="92"/>
    </location>
</feature>
<feature type="region of interest" description="Disordered" evidence="2">
    <location>
        <begin position="34"/>
        <end position="108"/>
    </location>
</feature>
<keyword evidence="4" id="KW-1185">Reference proteome</keyword>
<gene>
    <name evidence="3" type="ORF">B0T23DRAFT_395761</name>
</gene>